<evidence type="ECO:0000313" key="4">
    <source>
        <dbReference type="Proteomes" id="UP000004310"/>
    </source>
</evidence>
<keyword evidence="3" id="KW-0969">Cilium</keyword>
<dbReference type="RefSeq" id="WP_007068151.1">
    <property type="nucleotide sequence ID" value="NZ_DS022272.1"/>
</dbReference>
<organism evidence="3 4">
    <name type="scientific">Fulvimarina pelagi HTCC2506</name>
    <dbReference type="NCBI Taxonomy" id="314231"/>
    <lineage>
        <taxon>Bacteria</taxon>
        <taxon>Pseudomonadati</taxon>
        <taxon>Pseudomonadota</taxon>
        <taxon>Alphaproteobacteria</taxon>
        <taxon>Hyphomicrobiales</taxon>
        <taxon>Aurantimonadaceae</taxon>
        <taxon>Fulvimarina</taxon>
    </lineage>
</organism>
<feature type="compositionally biased region" description="Low complexity" evidence="1">
    <location>
        <begin position="1"/>
        <end position="15"/>
    </location>
</feature>
<dbReference type="STRING" id="217511.GCA_001463845_02866"/>
<feature type="compositionally biased region" description="Polar residues" evidence="1">
    <location>
        <begin position="602"/>
        <end position="611"/>
    </location>
</feature>
<feature type="region of interest" description="Disordered" evidence="1">
    <location>
        <begin position="558"/>
        <end position="633"/>
    </location>
</feature>
<feature type="domain" description="Flagellar hook-length control protein-like C-terminal" evidence="2">
    <location>
        <begin position="486"/>
        <end position="555"/>
    </location>
</feature>
<reference evidence="3 4" key="1">
    <citation type="journal article" date="2010" name="J. Bacteriol.">
        <title>Genome sequence of Fulvimarina pelagi HTCC2506T, a Mn(II)-oxidizing alphaproteobacterium possessing an aerobic anoxygenic photosynthetic gene cluster and Xanthorhodopsin.</title>
        <authorList>
            <person name="Kang I."/>
            <person name="Oh H.M."/>
            <person name="Lim S.I."/>
            <person name="Ferriera S."/>
            <person name="Giovannoni S.J."/>
            <person name="Cho J.C."/>
        </authorList>
    </citation>
    <scope>NUCLEOTIDE SEQUENCE [LARGE SCALE GENOMIC DNA]</scope>
    <source>
        <strain evidence="3 4">HTCC2506</strain>
    </source>
</reference>
<gene>
    <name evidence="3" type="ORF">FP2506_15134</name>
</gene>
<dbReference type="Proteomes" id="UP000004310">
    <property type="component" value="Unassembled WGS sequence"/>
</dbReference>
<feature type="compositionally biased region" description="Polar residues" evidence="1">
    <location>
        <begin position="175"/>
        <end position="193"/>
    </location>
</feature>
<keyword evidence="4" id="KW-1185">Reference proteome</keyword>
<keyword evidence="3" id="KW-0282">Flagellum</keyword>
<feature type="compositionally biased region" description="Polar residues" evidence="1">
    <location>
        <begin position="97"/>
        <end position="108"/>
    </location>
</feature>
<evidence type="ECO:0000313" key="3">
    <source>
        <dbReference type="EMBL" id="EAU41778.1"/>
    </source>
</evidence>
<feature type="compositionally biased region" description="Basic and acidic residues" evidence="1">
    <location>
        <begin position="131"/>
        <end position="142"/>
    </location>
</feature>
<dbReference type="AlphaFoldDB" id="Q0G3Q3"/>
<feature type="compositionally biased region" description="Basic and acidic residues" evidence="1">
    <location>
        <begin position="620"/>
        <end position="633"/>
    </location>
</feature>
<feature type="compositionally biased region" description="Gly residues" evidence="1">
    <location>
        <begin position="38"/>
        <end position="48"/>
    </location>
</feature>
<accession>Q0G3Q3</accession>
<feature type="compositionally biased region" description="Polar residues" evidence="1">
    <location>
        <begin position="453"/>
        <end position="468"/>
    </location>
</feature>
<sequence length="633" mass="65555">MSALISSSLLESTSLTKRAGTTPRGKEEQTGFDLLLKGGPGRKPGGSSEGEDRSARAIAASDVSGTAEDASPETVEPQRGKSASPLGRLSFERTLLTARNDQEQATANETKDAMSADFEITGKKKSNAPVAKEKTAGRRDGGEEQLGGGFDAELGAEGKPAEAIQPGRDTPTVLPPQTSSRAESVLSDQTAGWTANGEAEFRGKPSFEQLLNGYGSRLGSVTADMRSFRLQSQTAPGAAVPASEGKVTANSPQLFPTSDMADVSITPHRIAASVEPAKGISARADLVSMRTDFQPAGMDANGAKAAVGANPLAAQRLETAVRTGAASADLHANPTGFEATGNAKTGEAKAADSNSSLPASRPTMPGAAAETIPADTGRDMKSGAAADKSIAATNEPPLRERGAETVRHPAASDRIPIDKTARAEVSGVKVEKTIDANADFGRQVGSIIAENLPQTGNRQGPAPQTASVPQAAYEGSSERVRYQAGGAAMKTLQIQLQPAHFGTLDVLMKVVNGQMTLDLSVSEPETLMRLQDDREGLKAAMASAGFDLDEAQVTITLRDSGAQPTRTAGSGFDPSSQGRTDGNAANGDTGQSRGQDSERGNRSNGRQSSQEHAGPNQGHGLERGRRSGSDLYL</sequence>
<dbReference type="InterPro" id="IPR038610">
    <property type="entry name" value="FliK-like_C_sf"/>
</dbReference>
<evidence type="ECO:0000259" key="2">
    <source>
        <dbReference type="Pfam" id="PF02120"/>
    </source>
</evidence>
<dbReference type="CDD" id="cd17470">
    <property type="entry name" value="T3SS_Flik_C"/>
    <property type="match status" value="1"/>
</dbReference>
<feature type="compositionally biased region" description="Basic and acidic residues" evidence="1">
    <location>
        <begin position="397"/>
        <end position="418"/>
    </location>
</feature>
<name>Q0G3Q3_9HYPH</name>
<dbReference type="eggNOG" id="COG3144">
    <property type="taxonomic scope" value="Bacteria"/>
</dbReference>
<comment type="caution">
    <text evidence="3">The sequence shown here is derived from an EMBL/GenBank/DDBJ whole genome shotgun (WGS) entry which is preliminary data.</text>
</comment>
<keyword evidence="3" id="KW-0966">Cell projection</keyword>
<feature type="region of interest" description="Disordered" evidence="1">
    <location>
        <begin position="453"/>
        <end position="474"/>
    </location>
</feature>
<proteinExistence type="predicted"/>
<protein>
    <submittedName>
        <fullName evidence="3">Possible flagellar hook length determination protein</fullName>
    </submittedName>
</protein>
<dbReference type="InterPro" id="IPR021136">
    <property type="entry name" value="Flagellar_hook_control-like_C"/>
</dbReference>
<dbReference type="Gene3D" id="3.30.750.140">
    <property type="match status" value="1"/>
</dbReference>
<dbReference type="EMBL" id="AATP01000002">
    <property type="protein sequence ID" value="EAU41778.1"/>
    <property type="molecule type" value="Genomic_DNA"/>
</dbReference>
<evidence type="ECO:0000256" key="1">
    <source>
        <dbReference type="SAM" id="MobiDB-lite"/>
    </source>
</evidence>
<dbReference type="Pfam" id="PF02120">
    <property type="entry name" value="Flg_hook"/>
    <property type="match status" value="1"/>
</dbReference>
<dbReference type="HOGENOM" id="CLU_431989_0_0_5"/>
<feature type="region of interest" description="Disordered" evidence="1">
    <location>
        <begin position="331"/>
        <end position="418"/>
    </location>
</feature>
<feature type="compositionally biased region" description="Polar residues" evidence="1">
    <location>
        <begin position="558"/>
        <end position="580"/>
    </location>
</feature>
<feature type="region of interest" description="Disordered" evidence="1">
    <location>
        <begin position="1"/>
        <end position="200"/>
    </location>
</feature>
<feature type="region of interest" description="Disordered" evidence="1">
    <location>
        <begin position="235"/>
        <end position="255"/>
    </location>
</feature>